<keyword evidence="18" id="KW-1185">Reference proteome</keyword>
<dbReference type="SUPFAM" id="SSF158472">
    <property type="entry name" value="HAMP domain-like"/>
    <property type="match status" value="1"/>
</dbReference>
<proteinExistence type="predicted"/>
<keyword evidence="9" id="KW-0418">Kinase</keyword>
<protein>
    <recommendedName>
        <fullName evidence="3">histidine kinase</fullName>
        <ecNumber evidence="3">2.7.13.3</ecNumber>
    </recommendedName>
</protein>
<dbReference type="InterPro" id="IPR003594">
    <property type="entry name" value="HATPase_dom"/>
</dbReference>
<dbReference type="EC" id="2.7.13.3" evidence="3"/>
<evidence type="ECO:0000256" key="13">
    <source>
        <dbReference type="ARBA" id="ARBA00023136"/>
    </source>
</evidence>
<dbReference type="Gene3D" id="3.30.450.20">
    <property type="entry name" value="PAS domain"/>
    <property type="match status" value="1"/>
</dbReference>
<dbReference type="Gene3D" id="3.30.565.10">
    <property type="entry name" value="Histidine kinase-like ATPase, C-terminal domain"/>
    <property type="match status" value="1"/>
</dbReference>
<dbReference type="CDD" id="cd06225">
    <property type="entry name" value="HAMP"/>
    <property type="match status" value="1"/>
</dbReference>
<feature type="domain" description="HAMP" evidence="16">
    <location>
        <begin position="320"/>
        <end position="372"/>
    </location>
</feature>
<accession>A0A7X3LH78</accession>
<dbReference type="InterPro" id="IPR050640">
    <property type="entry name" value="Bact_2-comp_sensor_kinase"/>
</dbReference>
<sequence length="602" mass="69563">MMKKSIKHKMILSFLLVLCLPTTLISLMSYRISVQLLEEKVSDSFLANLTFIGDNIEKELEQWEQISKYINANPVIRNVLMRSYSNDLDFYYDMKKVDEQLETYSINTNIFAYVSSMVIVGNNGRNLLYGEDANSLDIERIKQQEWFSEVNRMDGRVMWLGIHKNIANYRVQNESVVALGRAIKGEKNNQIIGTLYLTFRESYFTGLLKNIELSEGGRLYIVDNRDHVVFDSEMKLLNETFPGMNPIKDDRGKGYFLTKGPDGKQMLMAHVPISKYDWKVVESVPYASLTNGTNEIFRNTVAIFLISFVMTSVIWYFVSSHIVRPIRKLTNSMKQVQEGDLSVRVDIERPDEVGMMNKHFNFMIMRIQELFRSNLEEQEKKKNAEIRALQSQINPHFLYNTLNTIRWMAIIQKSDNIREVVEVLGRLLKNTMKHEGPFVSVEEELANLKDYVYIQKLRYSHKFDVRYEVHPEVLPLPCVKFILQPLIENAIFHGIEPKEEGGGIITVSIRRAVDHIVIKVLDNGVGISKDTLNELDRRMAISGRDGGIGMFNVMERLRLTYGKASSFRIRSEENKFTEIEMMFPTAAEGQRIGETSEEISDV</sequence>
<evidence type="ECO:0000259" key="15">
    <source>
        <dbReference type="PROSITE" id="PS50109"/>
    </source>
</evidence>
<evidence type="ECO:0000256" key="11">
    <source>
        <dbReference type="ARBA" id="ARBA00022989"/>
    </source>
</evidence>
<evidence type="ECO:0000256" key="9">
    <source>
        <dbReference type="ARBA" id="ARBA00022777"/>
    </source>
</evidence>
<reference evidence="17 18" key="1">
    <citation type="submission" date="2019-12" db="EMBL/GenBank/DDBJ databases">
        <title>Paenibacillus sp. nov., an endophytic bacterium isolated from the stem of Dendrobium.</title>
        <authorList>
            <person name="Zhao R."/>
        </authorList>
    </citation>
    <scope>NUCLEOTIDE SEQUENCE [LARGE SCALE GENOMIC DNA]</scope>
    <source>
        <strain evidence="17 18">HJL G12</strain>
    </source>
</reference>
<organism evidence="17 18">
    <name type="scientific">Paenibacillus dendrobii</name>
    <dbReference type="NCBI Taxonomy" id="2691084"/>
    <lineage>
        <taxon>Bacteria</taxon>
        <taxon>Bacillati</taxon>
        <taxon>Bacillota</taxon>
        <taxon>Bacilli</taxon>
        <taxon>Bacillales</taxon>
        <taxon>Paenibacillaceae</taxon>
        <taxon>Paenibacillus</taxon>
    </lineage>
</organism>
<dbReference type="SUPFAM" id="SSF55874">
    <property type="entry name" value="ATPase domain of HSP90 chaperone/DNA topoisomerase II/histidine kinase"/>
    <property type="match status" value="1"/>
</dbReference>
<evidence type="ECO:0000256" key="8">
    <source>
        <dbReference type="ARBA" id="ARBA00022741"/>
    </source>
</evidence>
<dbReference type="PANTHER" id="PTHR34220">
    <property type="entry name" value="SENSOR HISTIDINE KINASE YPDA"/>
    <property type="match status" value="1"/>
</dbReference>
<dbReference type="GO" id="GO:0000155">
    <property type="term" value="F:phosphorelay sensor kinase activity"/>
    <property type="evidence" value="ECO:0007669"/>
    <property type="project" value="InterPro"/>
</dbReference>
<evidence type="ECO:0000256" key="6">
    <source>
        <dbReference type="ARBA" id="ARBA00022679"/>
    </source>
</evidence>
<evidence type="ECO:0000256" key="5">
    <source>
        <dbReference type="ARBA" id="ARBA00022553"/>
    </source>
</evidence>
<feature type="domain" description="Histidine kinase" evidence="15">
    <location>
        <begin position="483"/>
        <end position="587"/>
    </location>
</feature>
<keyword evidence="11 14" id="KW-1133">Transmembrane helix</keyword>
<dbReference type="Pfam" id="PF06580">
    <property type="entry name" value="His_kinase"/>
    <property type="match status" value="1"/>
</dbReference>
<dbReference type="SMART" id="SM00304">
    <property type="entry name" value="HAMP"/>
    <property type="match status" value="1"/>
</dbReference>
<dbReference type="Gene3D" id="6.10.340.10">
    <property type="match status" value="1"/>
</dbReference>
<dbReference type="InterPro" id="IPR036890">
    <property type="entry name" value="HATPase_C_sf"/>
</dbReference>
<dbReference type="PROSITE" id="PS50885">
    <property type="entry name" value="HAMP"/>
    <property type="match status" value="1"/>
</dbReference>
<keyword evidence="10" id="KW-0067">ATP-binding</keyword>
<dbReference type="EMBL" id="WUBI01000001">
    <property type="protein sequence ID" value="MWV43970.1"/>
    <property type="molecule type" value="Genomic_DNA"/>
</dbReference>
<keyword evidence="13 14" id="KW-0472">Membrane</keyword>
<dbReference type="InterPro" id="IPR033479">
    <property type="entry name" value="dCache_1"/>
</dbReference>
<evidence type="ECO:0000256" key="4">
    <source>
        <dbReference type="ARBA" id="ARBA00022475"/>
    </source>
</evidence>
<dbReference type="GO" id="GO:0005524">
    <property type="term" value="F:ATP binding"/>
    <property type="evidence" value="ECO:0007669"/>
    <property type="project" value="UniProtKB-KW"/>
</dbReference>
<dbReference type="PROSITE" id="PS50109">
    <property type="entry name" value="HIS_KIN"/>
    <property type="match status" value="1"/>
</dbReference>
<evidence type="ECO:0000256" key="10">
    <source>
        <dbReference type="ARBA" id="ARBA00022840"/>
    </source>
</evidence>
<keyword evidence="12" id="KW-0902">Two-component regulatory system</keyword>
<comment type="subcellular location">
    <subcellularLocation>
        <location evidence="2">Cell membrane</location>
        <topology evidence="2">Multi-pass membrane protein</topology>
    </subcellularLocation>
</comment>
<evidence type="ECO:0000256" key="7">
    <source>
        <dbReference type="ARBA" id="ARBA00022692"/>
    </source>
</evidence>
<evidence type="ECO:0000259" key="16">
    <source>
        <dbReference type="PROSITE" id="PS50885"/>
    </source>
</evidence>
<dbReference type="Pfam" id="PF00672">
    <property type="entry name" value="HAMP"/>
    <property type="match status" value="1"/>
</dbReference>
<keyword evidence="4" id="KW-1003">Cell membrane</keyword>
<dbReference type="CDD" id="cd18774">
    <property type="entry name" value="PDC2_HK_sensor"/>
    <property type="match status" value="1"/>
</dbReference>
<keyword evidence="8" id="KW-0547">Nucleotide-binding</keyword>
<evidence type="ECO:0000256" key="14">
    <source>
        <dbReference type="SAM" id="Phobius"/>
    </source>
</evidence>
<dbReference type="InterPro" id="IPR005467">
    <property type="entry name" value="His_kinase_dom"/>
</dbReference>
<comment type="caution">
    <text evidence="17">The sequence shown here is derived from an EMBL/GenBank/DDBJ whole genome shotgun (WGS) entry which is preliminary data.</text>
</comment>
<dbReference type="Pfam" id="PF02743">
    <property type="entry name" value="dCache_1"/>
    <property type="match status" value="1"/>
</dbReference>
<keyword evidence="6" id="KW-0808">Transferase</keyword>
<evidence type="ECO:0000256" key="3">
    <source>
        <dbReference type="ARBA" id="ARBA00012438"/>
    </source>
</evidence>
<name>A0A7X3LH78_9BACL</name>
<feature type="transmembrane region" description="Helical" evidence="14">
    <location>
        <begin position="296"/>
        <end position="318"/>
    </location>
</feature>
<dbReference type="InterPro" id="IPR003660">
    <property type="entry name" value="HAMP_dom"/>
</dbReference>
<evidence type="ECO:0000256" key="12">
    <source>
        <dbReference type="ARBA" id="ARBA00023012"/>
    </source>
</evidence>
<dbReference type="Pfam" id="PF02518">
    <property type="entry name" value="HATPase_c"/>
    <property type="match status" value="1"/>
</dbReference>
<dbReference type="PANTHER" id="PTHR34220:SF7">
    <property type="entry name" value="SENSOR HISTIDINE KINASE YPDA"/>
    <property type="match status" value="1"/>
</dbReference>
<evidence type="ECO:0000256" key="2">
    <source>
        <dbReference type="ARBA" id="ARBA00004651"/>
    </source>
</evidence>
<evidence type="ECO:0000313" key="17">
    <source>
        <dbReference type="EMBL" id="MWV43970.1"/>
    </source>
</evidence>
<evidence type="ECO:0000313" key="18">
    <source>
        <dbReference type="Proteomes" id="UP000460318"/>
    </source>
</evidence>
<keyword evidence="5" id="KW-0597">Phosphoprotein</keyword>
<evidence type="ECO:0000256" key="1">
    <source>
        <dbReference type="ARBA" id="ARBA00000085"/>
    </source>
</evidence>
<dbReference type="GO" id="GO:0005886">
    <property type="term" value="C:plasma membrane"/>
    <property type="evidence" value="ECO:0007669"/>
    <property type="project" value="UniProtKB-SubCell"/>
</dbReference>
<dbReference type="InterPro" id="IPR010559">
    <property type="entry name" value="Sig_transdc_His_kin_internal"/>
</dbReference>
<gene>
    <name evidence="17" type="ORF">GRF59_10020</name>
</gene>
<dbReference type="Proteomes" id="UP000460318">
    <property type="component" value="Unassembled WGS sequence"/>
</dbReference>
<dbReference type="AlphaFoldDB" id="A0A7X3LH78"/>
<keyword evidence="7 14" id="KW-0812">Transmembrane</keyword>
<comment type="catalytic activity">
    <reaction evidence="1">
        <text>ATP + protein L-histidine = ADP + protein N-phospho-L-histidine.</text>
        <dbReference type="EC" id="2.7.13.3"/>
    </reaction>
</comment>